<evidence type="ECO:0000256" key="3">
    <source>
        <dbReference type="ARBA" id="ARBA00001941"/>
    </source>
</evidence>
<comment type="caution">
    <text evidence="21">The sequence shown here is derived from an EMBL/GenBank/DDBJ whole genome shotgun (WGS) entry which is preliminary data.</text>
</comment>
<dbReference type="AlphaFoldDB" id="A0AAE3HEH0"/>
<evidence type="ECO:0000256" key="14">
    <source>
        <dbReference type="NCBIfam" id="TIGR00232"/>
    </source>
</evidence>
<dbReference type="PROSITE" id="PS00801">
    <property type="entry name" value="TRANSKETOLASE_1"/>
    <property type="match status" value="1"/>
</dbReference>
<feature type="binding site" evidence="16">
    <location>
        <position position="469"/>
    </location>
    <ligand>
        <name>substrate</name>
    </ligand>
</feature>
<keyword evidence="9 18" id="KW-0479">Metal-binding</keyword>
<dbReference type="Gene3D" id="3.40.50.970">
    <property type="match status" value="2"/>
</dbReference>
<dbReference type="InterPro" id="IPR029061">
    <property type="entry name" value="THDP-binding"/>
</dbReference>
<dbReference type="PANTHER" id="PTHR43522:SF2">
    <property type="entry name" value="TRANSKETOLASE 1-RELATED"/>
    <property type="match status" value="1"/>
</dbReference>
<evidence type="ECO:0000256" key="5">
    <source>
        <dbReference type="ARBA" id="ARBA00007131"/>
    </source>
</evidence>
<feature type="binding site" evidence="16">
    <location>
        <position position="384"/>
    </location>
    <ligand>
        <name>substrate</name>
    </ligand>
</feature>
<evidence type="ECO:0000256" key="4">
    <source>
        <dbReference type="ARBA" id="ARBA00002931"/>
    </source>
</evidence>
<evidence type="ECO:0000256" key="12">
    <source>
        <dbReference type="ARBA" id="ARBA00023052"/>
    </source>
</evidence>
<dbReference type="Pfam" id="PF00456">
    <property type="entry name" value="Transketolase_N"/>
    <property type="match status" value="1"/>
</dbReference>
<evidence type="ECO:0000313" key="21">
    <source>
        <dbReference type="EMBL" id="MCR1898977.1"/>
    </source>
</evidence>
<evidence type="ECO:0000256" key="6">
    <source>
        <dbReference type="ARBA" id="ARBA00011738"/>
    </source>
</evidence>
<feature type="domain" description="Transketolase-like pyrimidine-binding" evidence="20">
    <location>
        <begin position="354"/>
        <end position="525"/>
    </location>
</feature>
<dbReference type="CDD" id="cd07033">
    <property type="entry name" value="TPP_PYR_DXS_TK_like"/>
    <property type="match status" value="1"/>
</dbReference>
<evidence type="ECO:0000256" key="13">
    <source>
        <dbReference type="ARBA" id="ARBA00049473"/>
    </source>
</evidence>
<dbReference type="CDD" id="cd02012">
    <property type="entry name" value="TPP_TK"/>
    <property type="match status" value="1"/>
</dbReference>
<comment type="cofactor">
    <cofactor evidence="18">
        <name>Mg(2+)</name>
        <dbReference type="ChEBI" id="CHEBI:18420"/>
    </cofactor>
    <text evidence="18">Binds 1 Mg(2+) ion per subunit. Can also utilize other divalent metal cations, such as Ca(2+), Mn(2+) and Co(2+).</text>
</comment>
<dbReference type="GO" id="GO:0006098">
    <property type="term" value="P:pentose-phosphate shunt"/>
    <property type="evidence" value="ECO:0007669"/>
    <property type="project" value="TreeGrafter"/>
</dbReference>
<dbReference type="SUPFAM" id="SSF52518">
    <property type="entry name" value="Thiamin diphosphate-binding fold (THDP-binding)"/>
    <property type="match status" value="2"/>
</dbReference>
<evidence type="ECO:0000256" key="8">
    <source>
        <dbReference type="ARBA" id="ARBA00022679"/>
    </source>
</evidence>
<dbReference type="NCBIfam" id="TIGR00232">
    <property type="entry name" value="tktlase_bact"/>
    <property type="match status" value="1"/>
</dbReference>
<evidence type="ECO:0000256" key="15">
    <source>
        <dbReference type="PIRSR" id="PIRSR605478-1"/>
    </source>
</evidence>
<keyword evidence="10" id="KW-0106">Calcium</keyword>
<dbReference type="GO" id="GO:0005829">
    <property type="term" value="C:cytosol"/>
    <property type="evidence" value="ECO:0007669"/>
    <property type="project" value="TreeGrafter"/>
</dbReference>
<dbReference type="Gene3D" id="3.40.50.920">
    <property type="match status" value="1"/>
</dbReference>
<feature type="binding site" evidence="17">
    <location>
        <position position="67"/>
    </location>
    <ligand>
        <name>thiamine diphosphate</name>
        <dbReference type="ChEBI" id="CHEBI:58937"/>
    </ligand>
</feature>
<gene>
    <name evidence="21" type="primary">tkt</name>
    <name evidence="21" type="ORF">NSA47_08265</name>
</gene>
<evidence type="ECO:0000256" key="17">
    <source>
        <dbReference type="PIRSR" id="PIRSR605478-3"/>
    </source>
</evidence>
<dbReference type="InterPro" id="IPR005475">
    <property type="entry name" value="Transketolase-like_Pyr-bd"/>
</dbReference>
<evidence type="ECO:0000256" key="16">
    <source>
        <dbReference type="PIRSR" id="PIRSR605478-2"/>
    </source>
</evidence>
<dbReference type="InterPro" id="IPR005474">
    <property type="entry name" value="Transketolase_N"/>
</dbReference>
<dbReference type="EC" id="2.2.1.1" evidence="7 14"/>
<dbReference type="FunFam" id="3.40.50.970:FF:000045">
    <property type="entry name" value="Transketolase"/>
    <property type="match status" value="1"/>
</dbReference>
<organism evidence="21 22">
    <name type="scientific">Irregularibacter muris</name>
    <dbReference type="NCBI Taxonomy" id="1796619"/>
    <lineage>
        <taxon>Bacteria</taxon>
        <taxon>Bacillati</taxon>
        <taxon>Bacillota</taxon>
        <taxon>Clostridia</taxon>
        <taxon>Eubacteriales</taxon>
        <taxon>Eubacteriaceae</taxon>
        <taxon>Irregularibacter</taxon>
    </lineage>
</organism>
<dbReference type="FunFam" id="3.40.50.920:FF:000003">
    <property type="entry name" value="Transketolase"/>
    <property type="match status" value="1"/>
</dbReference>
<feature type="binding site" evidence="17">
    <location>
        <position position="157"/>
    </location>
    <ligand>
        <name>thiamine diphosphate</name>
        <dbReference type="ChEBI" id="CHEBI:58937"/>
    </ligand>
</feature>
<keyword evidence="11 18" id="KW-0460">Magnesium</keyword>
<evidence type="ECO:0000256" key="1">
    <source>
        <dbReference type="ARBA" id="ARBA00001913"/>
    </source>
</evidence>
<proteinExistence type="inferred from homology"/>
<comment type="subunit">
    <text evidence="6">Homodimer.</text>
</comment>
<feature type="site" description="Important for catalytic activity" evidence="19">
    <location>
        <position position="262"/>
    </location>
</feature>
<evidence type="ECO:0000259" key="20">
    <source>
        <dbReference type="SMART" id="SM00861"/>
    </source>
</evidence>
<dbReference type="Pfam" id="PF02779">
    <property type="entry name" value="Transket_pyr"/>
    <property type="match status" value="1"/>
</dbReference>
<feature type="binding site" evidence="16">
    <location>
        <position position="262"/>
    </location>
    <ligand>
        <name>substrate</name>
    </ligand>
</feature>
<comment type="catalytic activity">
    <reaction evidence="13">
        <text>D-sedoheptulose 7-phosphate + D-glyceraldehyde 3-phosphate = aldehydo-D-ribose 5-phosphate + D-xylulose 5-phosphate</text>
        <dbReference type="Rhea" id="RHEA:10508"/>
        <dbReference type="ChEBI" id="CHEBI:57483"/>
        <dbReference type="ChEBI" id="CHEBI:57737"/>
        <dbReference type="ChEBI" id="CHEBI:58273"/>
        <dbReference type="ChEBI" id="CHEBI:59776"/>
        <dbReference type="EC" id="2.2.1.1"/>
    </reaction>
</comment>
<protein>
    <recommendedName>
        <fullName evidence="7 14">Transketolase</fullName>
        <ecNumber evidence="7 14">2.2.1.1</ecNumber>
    </recommendedName>
</protein>
<accession>A0AAE3HEH0</accession>
<evidence type="ECO:0000256" key="2">
    <source>
        <dbReference type="ARBA" id="ARBA00001936"/>
    </source>
</evidence>
<name>A0AAE3HEH0_9FIRM</name>
<feature type="binding site" evidence="18">
    <location>
        <position position="188"/>
    </location>
    <ligand>
        <name>Mg(2+)</name>
        <dbReference type="ChEBI" id="CHEBI:18420"/>
    </ligand>
</feature>
<dbReference type="InterPro" id="IPR009014">
    <property type="entry name" value="Transketo_C/PFOR_II"/>
</dbReference>
<evidence type="ECO:0000256" key="11">
    <source>
        <dbReference type="ARBA" id="ARBA00022842"/>
    </source>
</evidence>
<keyword evidence="22" id="KW-1185">Reference proteome</keyword>
<dbReference type="InterPro" id="IPR055152">
    <property type="entry name" value="Transketolase-like_C_2"/>
</dbReference>
<feature type="site" description="Important for catalytic activity" evidence="19">
    <location>
        <position position="27"/>
    </location>
</feature>
<evidence type="ECO:0000256" key="7">
    <source>
        <dbReference type="ARBA" id="ARBA00013152"/>
    </source>
</evidence>
<dbReference type="PANTHER" id="PTHR43522">
    <property type="entry name" value="TRANSKETOLASE"/>
    <property type="match status" value="1"/>
</dbReference>
<feature type="binding site" evidence="16">
    <location>
        <position position="27"/>
    </location>
    <ligand>
        <name>substrate</name>
    </ligand>
</feature>
<dbReference type="InterPro" id="IPR005478">
    <property type="entry name" value="Transketolase_bac-like"/>
</dbReference>
<evidence type="ECO:0000256" key="10">
    <source>
        <dbReference type="ARBA" id="ARBA00022837"/>
    </source>
</evidence>
<evidence type="ECO:0000256" key="18">
    <source>
        <dbReference type="PIRSR" id="PIRSR605478-4"/>
    </source>
</evidence>
<feature type="binding site" evidence="17">
    <location>
        <position position="437"/>
    </location>
    <ligand>
        <name>thiamine diphosphate</name>
        <dbReference type="ChEBI" id="CHEBI:58937"/>
    </ligand>
</feature>
<comment type="cofactor">
    <cofactor evidence="3">
        <name>Co(2+)</name>
        <dbReference type="ChEBI" id="CHEBI:48828"/>
    </cofactor>
</comment>
<comment type="cofactor">
    <cofactor evidence="1">
        <name>Ca(2+)</name>
        <dbReference type="ChEBI" id="CHEBI:29108"/>
    </cofactor>
</comment>
<feature type="binding site" evidence="17">
    <location>
        <begin position="115"/>
        <end position="117"/>
    </location>
    <ligand>
        <name>thiamine diphosphate</name>
        <dbReference type="ChEBI" id="CHEBI:58937"/>
    </ligand>
</feature>
<feature type="binding site" evidence="18">
    <location>
        <position position="186"/>
    </location>
    <ligand>
        <name>Mg(2+)</name>
        <dbReference type="ChEBI" id="CHEBI:18420"/>
    </ligand>
</feature>
<feature type="binding site" evidence="17">
    <location>
        <position position="186"/>
    </location>
    <ligand>
        <name>thiamine diphosphate</name>
        <dbReference type="ChEBI" id="CHEBI:58937"/>
    </ligand>
</feature>
<dbReference type="SMART" id="SM00861">
    <property type="entry name" value="Transket_pyr"/>
    <property type="match status" value="1"/>
</dbReference>
<evidence type="ECO:0000256" key="19">
    <source>
        <dbReference type="PIRSR" id="PIRSR605478-5"/>
    </source>
</evidence>
<dbReference type="FunFam" id="3.40.50.970:FF:000004">
    <property type="entry name" value="Transketolase"/>
    <property type="match status" value="1"/>
</dbReference>
<comment type="function">
    <text evidence="4">Catalyzes the transfer of a two-carbon ketol group from a ketose donor to an aldose acceptor, via a covalent intermediate with the cofactor thiamine pyrophosphate.</text>
</comment>
<feature type="binding site" evidence="16">
    <location>
        <position position="473"/>
    </location>
    <ligand>
        <name>substrate</name>
    </ligand>
</feature>
<dbReference type="GO" id="GO:0004802">
    <property type="term" value="F:transketolase activity"/>
    <property type="evidence" value="ECO:0007669"/>
    <property type="project" value="UniProtKB-UniRule"/>
</dbReference>
<dbReference type="InterPro" id="IPR049557">
    <property type="entry name" value="Transketolase_CS"/>
</dbReference>
<sequence>MSTIDQLSINTIRFLSVDAVEKAKSGHPGMPMGAAPMAYILWKDFIKFNPNNPNWTDRDRFVLSAGHGSALLYSLLHMFGYDLSIEDLKKFRQWESKTPGHPEYRYTPGVETTTGPLGQGISTAVGMAMGEQILAAKFNQEDIELVDHHTYVIVGDGDLMEGVASEAASLAGHLKLGKLICLYDDNEISIEGSTELAFTEEVAKRFEAYGWQVLNVEDGNDIAEINQAIQQAKQEEEKPTLIKVRTVIGFGSPNKAGSADVHGAPLGLEEAKLAKEGLGWSYEPNFHVPQEVEKYIQGIVEEKKKEEDKWKRKWQKYQQKYPELAREWTVWHNEEIDAEILNDENLLRFKKDSIATRAASGEILNKLASKVPNLVGGSADLAPSNNTYLKDMGDFSWENRRGRNLRFGVREHAMGAIVNGLYLHGGLRSYCGTFLIFSDYMRPAVRLSALMEVPAVYIFTHDSIALGEDGPTHQPIEQMMSLRLIPGLRVFRPADAKETAFAWISALREKEHPTVLALSRQNLPILPQSNKDALRGAYIIQKERGEKPDLIIMATGSEVHLAIQAYEQLQEKGVDARIVSMPCWEIFEEQSHSYKEEVLPSDVLTRLAVEAGQKLGWERYTGIKGDILGIETFGASAPGEIVLEKYGFTVENLVQHALKMLDKG</sequence>
<evidence type="ECO:0000313" key="22">
    <source>
        <dbReference type="Proteomes" id="UP001205748"/>
    </source>
</evidence>
<comment type="similarity">
    <text evidence="5">Belongs to the transketolase family.</text>
</comment>
<dbReference type="EMBL" id="JANKAS010000006">
    <property type="protein sequence ID" value="MCR1898977.1"/>
    <property type="molecule type" value="Genomic_DNA"/>
</dbReference>
<comment type="cofactor">
    <cofactor evidence="17">
        <name>thiamine diphosphate</name>
        <dbReference type="ChEBI" id="CHEBI:58937"/>
    </cofactor>
    <text evidence="17">Binds 1 thiamine pyrophosphate per subunit. During the reaction, the substrate forms a covalent intermediate with the cofactor.</text>
</comment>
<dbReference type="RefSeq" id="WP_257530848.1">
    <property type="nucleotide sequence ID" value="NZ_JANKAS010000006.1"/>
</dbReference>
<comment type="cofactor">
    <cofactor evidence="2">
        <name>Mn(2+)</name>
        <dbReference type="ChEBI" id="CHEBI:29035"/>
    </cofactor>
</comment>
<feature type="binding site" evidence="18">
    <location>
        <position position="156"/>
    </location>
    <ligand>
        <name>Mg(2+)</name>
        <dbReference type="ChEBI" id="CHEBI:18420"/>
    </ligand>
</feature>
<reference evidence="21" key="1">
    <citation type="submission" date="2022-07" db="EMBL/GenBank/DDBJ databases">
        <title>Enhanced cultured diversity of the mouse gut microbiota enables custom-made synthetic communities.</title>
        <authorList>
            <person name="Afrizal A."/>
        </authorList>
    </citation>
    <scope>NUCLEOTIDE SEQUENCE</scope>
    <source>
        <strain evidence="21">DSM 28593</strain>
    </source>
</reference>
<feature type="binding site" evidence="16">
    <location>
        <position position="520"/>
    </location>
    <ligand>
        <name>substrate</name>
    </ligand>
</feature>
<dbReference type="GO" id="GO:0046872">
    <property type="term" value="F:metal ion binding"/>
    <property type="evidence" value="ECO:0007669"/>
    <property type="project" value="UniProtKB-KW"/>
</dbReference>
<keyword evidence="8 21" id="KW-0808">Transferase</keyword>
<feature type="active site" description="Proton donor" evidence="15">
    <location>
        <position position="411"/>
    </location>
</feature>
<dbReference type="InterPro" id="IPR033247">
    <property type="entry name" value="Transketolase_fam"/>
</dbReference>
<keyword evidence="12 17" id="KW-0786">Thiamine pyrophosphate</keyword>
<feature type="binding site" evidence="17">
    <location>
        <position position="262"/>
    </location>
    <ligand>
        <name>thiamine diphosphate</name>
        <dbReference type="ChEBI" id="CHEBI:58937"/>
    </ligand>
</feature>
<feature type="binding site" evidence="16">
    <location>
        <position position="461"/>
    </location>
    <ligand>
        <name>substrate</name>
    </ligand>
</feature>
<dbReference type="Pfam" id="PF22613">
    <property type="entry name" value="Transketolase_C_1"/>
    <property type="match status" value="1"/>
</dbReference>
<evidence type="ECO:0000256" key="9">
    <source>
        <dbReference type="ARBA" id="ARBA00022723"/>
    </source>
</evidence>
<dbReference type="Proteomes" id="UP001205748">
    <property type="component" value="Unassembled WGS sequence"/>
</dbReference>
<feature type="binding site" evidence="16">
    <location>
        <position position="357"/>
    </location>
    <ligand>
        <name>substrate</name>
    </ligand>
</feature>
<dbReference type="SUPFAM" id="SSF52922">
    <property type="entry name" value="TK C-terminal domain-like"/>
    <property type="match status" value="1"/>
</dbReference>